<proteinExistence type="predicted"/>
<dbReference type="InterPro" id="IPR036770">
    <property type="entry name" value="Ankyrin_rpt-contain_sf"/>
</dbReference>
<reference evidence="1" key="1">
    <citation type="submission" date="2023-06" db="EMBL/GenBank/DDBJ databases">
        <authorList>
            <person name="Kurt Z."/>
        </authorList>
    </citation>
    <scope>NUCLEOTIDE SEQUENCE</scope>
</reference>
<dbReference type="SUPFAM" id="SSF48403">
    <property type="entry name" value="Ankyrin repeat"/>
    <property type="match status" value="1"/>
</dbReference>
<keyword evidence="3" id="KW-1185">Reference proteome</keyword>
<organism evidence="1">
    <name type="scientific">Hexamita inflata</name>
    <dbReference type="NCBI Taxonomy" id="28002"/>
    <lineage>
        <taxon>Eukaryota</taxon>
        <taxon>Metamonada</taxon>
        <taxon>Diplomonadida</taxon>
        <taxon>Hexamitidae</taxon>
        <taxon>Hexamitinae</taxon>
        <taxon>Hexamita</taxon>
    </lineage>
</organism>
<reference evidence="2 3" key="2">
    <citation type="submission" date="2024-07" db="EMBL/GenBank/DDBJ databases">
        <authorList>
            <person name="Akdeniz Z."/>
        </authorList>
    </citation>
    <scope>NUCLEOTIDE SEQUENCE [LARGE SCALE GENOMIC DNA]</scope>
</reference>
<accession>A0AA86PJA4</accession>
<gene>
    <name evidence="1" type="ORF">HINF_LOCUS27178</name>
    <name evidence="2" type="ORF">HINF_LOCUS69869</name>
</gene>
<dbReference type="EMBL" id="CAXDID020000515">
    <property type="protein sequence ID" value="CAL6098992.1"/>
    <property type="molecule type" value="Genomic_DNA"/>
</dbReference>
<dbReference type="AlphaFoldDB" id="A0AA86PJA4"/>
<dbReference type="Proteomes" id="UP001642409">
    <property type="component" value="Unassembled WGS sequence"/>
</dbReference>
<protein>
    <submittedName>
        <fullName evidence="1">Ankyrin repeat-containing domain superfamily</fullName>
    </submittedName>
    <submittedName>
        <fullName evidence="2">Ankyrin_repeat-containing domain superfamily</fullName>
    </submittedName>
</protein>
<comment type="caution">
    <text evidence="1">The sequence shown here is derived from an EMBL/GenBank/DDBJ whole genome shotgun (WGS) entry which is preliminary data.</text>
</comment>
<evidence type="ECO:0000313" key="1">
    <source>
        <dbReference type="EMBL" id="CAI9939533.1"/>
    </source>
</evidence>
<evidence type="ECO:0000313" key="3">
    <source>
        <dbReference type="Proteomes" id="UP001642409"/>
    </source>
</evidence>
<sequence length="224" mass="26199">MNCCKTVSLETWFEAAIFDRSTFLLNHSKEYSGESDQNGLYAIHHSILNNSIQSLKVLLQFEGGARTLKPLVQSGAFFEPNLTVLQFSVIHNNYNVIQTVLDYFVDLNFKSTRTLIWFINNLSMQNMSLYKNEFFKREVRSGKFVQFITNAAFFEFTLQNFEETNQNVLEQIYDIKKYPTRQIERLAKLIKMQYDVKQENMIKIQIGIVAGKEFMYLTQDGSEE</sequence>
<dbReference type="EMBL" id="CATOUU010000665">
    <property type="protein sequence ID" value="CAI9939533.1"/>
    <property type="molecule type" value="Genomic_DNA"/>
</dbReference>
<name>A0AA86PJA4_9EUKA</name>
<evidence type="ECO:0000313" key="2">
    <source>
        <dbReference type="EMBL" id="CAL6098992.1"/>
    </source>
</evidence>